<sequence length="492" mass="56256">SEKSPFEFSPSGLISTSYDMTSSHNKQHLHAVVRFFKIILGTSLADGEIRLPKYFTRKYENGMSNPVFLKPPDGTEWKIYWTKHDGETWFQKGWKEFATYYSLDHGHLLFFEYEGTSYFDVHIFGKSAVEINYPSHGNHDGNSSIMQIIDDSVEIVDEKFSCQKTRVKSRVLSLQPCEKMKNNTTTNDERCPNGVNLHQDVQTRSTSSQEEKIIMKRKLDEDEGKSIFHTECPKVEKLTSTVLQKATTFRSDHPYFMLVMKPSFINGDYLKIPPQFSEQYLKITRAVVLLEVLDGRSWPVIYSASRICGGWQKFASENNLNVGNVCFFELIQKIQGLAFKVSIFQGADKPSCPVSQGGTSSQRSSGLKSHFKSKDLTTIALEEASKFTSENPFFLVTLTCTKENIIRRPHVPSNFVRKYLLKEEKMMKIQFRKKVSPVKLVFSKYGATGTLSCGWGSFARKNKLQLGDVCIFELLNREEALLHLHVFRGHSE</sequence>
<evidence type="ECO:0000256" key="3">
    <source>
        <dbReference type="ARBA" id="ARBA00023125"/>
    </source>
</evidence>
<dbReference type="AlphaFoldDB" id="A0A371FB95"/>
<feature type="non-terminal residue" evidence="7">
    <location>
        <position position="1"/>
    </location>
</feature>
<feature type="domain" description="TF-B3" evidence="6">
    <location>
        <begin position="394"/>
        <end position="490"/>
    </location>
</feature>
<evidence type="ECO:0000259" key="6">
    <source>
        <dbReference type="PROSITE" id="PS50863"/>
    </source>
</evidence>
<evidence type="ECO:0000313" key="7">
    <source>
        <dbReference type="EMBL" id="RDX75556.1"/>
    </source>
</evidence>
<dbReference type="EMBL" id="QJKJ01009802">
    <property type="protein sequence ID" value="RDX75556.1"/>
    <property type="molecule type" value="Genomic_DNA"/>
</dbReference>
<dbReference type="Proteomes" id="UP000257109">
    <property type="component" value="Unassembled WGS sequence"/>
</dbReference>
<dbReference type="GO" id="GO:0005634">
    <property type="term" value="C:nucleus"/>
    <property type="evidence" value="ECO:0007669"/>
    <property type="project" value="UniProtKB-SubCell"/>
</dbReference>
<keyword evidence="3" id="KW-0238">DNA-binding</keyword>
<dbReference type="OrthoDB" id="1688597at2759"/>
<reference evidence="7" key="1">
    <citation type="submission" date="2018-05" db="EMBL/GenBank/DDBJ databases">
        <title>Draft genome of Mucuna pruriens seed.</title>
        <authorList>
            <person name="Nnadi N.E."/>
            <person name="Vos R."/>
            <person name="Hasami M.H."/>
            <person name="Devisetty U.K."/>
            <person name="Aguiy J.C."/>
        </authorList>
    </citation>
    <scope>NUCLEOTIDE SEQUENCE [LARGE SCALE GENOMIC DNA]</scope>
    <source>
        <strain evidence="7">JCA_2017</strain>
    </source>
</reference>
<keyword evidence="4" id="KW-0804">Transcription</keyword>
<gene>
    <name evidence="7" type="primary">VRN1</name>
    <name evidence="7" type="ORF">CR513_44544</name>
</gene>
<evidence type="ECO:0000256" key="4">
    <source>
        <dbReference type="ARBA" id="ARBA00023163"/>
    </source>
</evidence>
<dbReference type="PANTHER" id="PTHR31920:SF108">
    <property type="entry name" value="B3 DOMAIN-CONTAINING TRANSCRIPTION FACTOR VRN1-LIKE"/>
    <property type="match status" value="1"/>
</dbReference>
<organism evidence="7 8">
    <name type="scientific">Mucuna pruriens</name>
    <name type="common">Velvet bean</name>
    <name type="synonym">Dolichos pruriens</name>
    <dbReference type="NCBI Taxonomy" id="157652"/>
    <lineage>
        <taxon>Eukaryota</taxon>
        <taxon>Viridiplantae</taxon>
        <taxon>Streptophyta</taxon>
        <taxon>Embryophyta</taxon>
        <taxon>Tracheophyta</taxon>
        <taxon>Spermatophyta</taxon>
        <taxon>Magnoliopsida</taxon>
        <taxon>eudicotyledons</taxon>
        <taxon>Gunneridae</taxon>
        <taxon>Pentapetalae</taxon>
        <taxon>rosids</taxon>
        <taxon>fabids</taxon>
        <taxon>Fabales</taxon>
        <taxon>Fabaceae</taxon>
        <taxon>Papilionoideae</taxon>
        <taxon>50 kb inversion clade</taxon>
        <taxon>NPAAA clade</taxon>
        <taxon>indigoferoid/millettioid clade</taxon>
        <taxon>Phaseoleae</taxon>
        <taxon>Mucuna</taxon>
    </lineage>
</organism>
<dbReference type="GO" id="GO:0003677">
    <property type="term" value="F:DNA binding"/>
    <property type="evidence" value="ECO:0007669"/>
    <property type="project" value="UniProtKB-KW"/>
</dbReference>
<dbReference type="PROSITE" id="PS50863">
    <property type="entry name" value="B3"/>
    <property type="match status" value="3"/>
</dbReference>
<dbReference type="STRING" id="157652.A0A371FB95"/>
<dbReference type="InterPro" id="IPR015300">
    <property type="entry name" value="DNA-bd_pseudobarrel_sf"/>
</dbReference>
<name>A0A371FB95_MUCPR</name>
<dbReference type="CDD" id="cd10017">
    <property type="entry name" value="B3_DNA"/>
    <property type="match status" value="3"/>
</dbReference>
<evidence type="ECO:0000313" key="8">
    <source>
        <dbReference type="Proteomes" id="UP000257109"/>
    </source>
</evidence>
<dbReference type="InterPro" id="IPR050655">
    <property type="entry name" value="Plant_B3_domain"/>
</dbReference>
<accession>A0A371FB95</accession>
<keyword evidence="8" id="KW-1185">Reference proteome</keyword>
<dbReference type="Gene3D" id="2.40.330.10">
    <property type="entry name" value="DNA-binding pseudobarrel domain"/>
    <property type="match status" value="3"/>
</dbReference>
<keyword evidence="5" id="KW-0539">Nucleus</keyword>
<feature type="domain" description="TF-B3" evidence="6">
    <location>
        <begin position="34"/>
        <end position="127"/>
    </location>
</feature>
<keyword evidence="2" id="KW-0805">Transcription regulation</keyword>
<dbReference type="SUPFAM" id="SSF101936">
    <property type="entry name" value="DNA-binding pseudobarrel domain"/>
    <property type="match status" value="3"/>
</dbReference>
<evidence type="ECO:0000256" key="2">
    <source>
        <dbReference type="ARBA" id="ARBA00023015"/>
    </source>
</evidence>
<feature type="non-terminal residue" evidence="7">
    <location>
        <position position="492"/>
    </location>
</feature>
<dbReference type="Pfam" id="PF02362">
    <property type="entry name" value="B3"/>
    <property type="match status" value="3"/>
</dbReference>
<dbReference type="SMART" id="SM01019">
    <property type="entry name" value="B3"/>
    <property type="match status" value="3"/>
</dbReference>
<feature type="domain" description="TF-B3" evidence="6">
    <location>
        <begin position="255"/>
        <end position="347"/>
    </location>
</feature>
<dbReference type="PANTHER" id="PTHR31920">
    <property type="entry name" value="B3 DOMAIN-CONTAINING"/>
    <property type="match status" value="1"/>
</dbReference>
<evidence type="ECO:0000256" key="5">
    <source>
        <dbReference type="ARBA" id="ARBA00023242"/>
    </source>
</evidence>
<evidence type="ECO:0000256" key="1">
    <source>
        <dbReference type="ARBA" id="ARBA00004123"/>
    </source>
</evidence>
<comment type="subcellular location">
    <subcellularLocation>
        <location evidence="1">Nucleus</location>
    </subcellularLocation>
</comment>
<dbReference type="InterPro" id="IPR003340">
    <property type="entry name" value="B3_DNA-bd"/>
</dbReference>
<comment type="caution">
    <text evidence="7">The sequence shown here is derived from an EMBL/GenBank/DDBJ whole genome shotgun (WGS) entry which is preliminary data.</text>
</comment>
<proteinExistence type="predicted"/>
<protein>
    <submittedName>
        <fullName evidence="7">B3 domain-containing transcription factor VRN1</fullName>
    </submittedName>
</protein>